<name>L7LD40_9ACTN</name>
<protein>
    <recommendedName>
        <fullName evidence="3">HTH HARE-type domain-containing protein</fullName>
    </recommendedName>
</protein>
<comment type="caution">
    <text evidence="1">The sequence shown here is derived from an EMBL/GenBank/DDBJ whole genome shotgun (WGS) entry which is preliminary data.</text>
</comment>
<dbReference type="OrthoDB" id="4639475at2"/>
<reference evidence="1 2" key="1">
    <citation type="submission" date="2012-12" db="EMBL/GenBank/DDBJ databases">
        <title>Whole genome shotgun sequence of Gordonia hirsuta NBRC 16056.</title>
        <authorList>
            <person name="Isaki-Nakamura S."/>
            <person name="Hosoyama A."/>
            <person name="Tsuchikane K."/>
            <person name="Katsumata H."/>
            <person name="Baba S."/>
            <person name="Yamazaki S."/>
            <person name="Fujita N."/>
        </authorList>
    </citation>
    <scope>NUCLEOTIDE SEQUENCE [LARGE SCALE GENOMIC DNA]</scope>
    <source>
        <strain evidence="1 2">NBRC 16056</strain>
    </source>
</reference>
<dbReference type="AlphaFoldDB" id="L7LD40"/>
<dbReference type="RefSeq" id="WP_005943618.1">
    <property type="nucleotide sequence ID" value="NZ_ATVK01000066.1"/>
</dbReference>
<dbReference type="EMBL" id="BANT01000054">
    <property type="protein sequence ID" value="GAC58839.1"/>
    <property type="molecule type" value="Genomic_DNA"/>
</dbReference>
<gene>
    <name evidence="1" type="ORF">GOHSU_54_00170</name>
</gene>
<evidence type="ECO:0008006" key="3">
    <source>
        <dbReference type="Google" id="ProtNLM"/>
    </source>
</evidence>
<accession>L7LD40</accession>
<evidence type="ECO:0000313" key="1">
    <source>
        <dbReference type="EMBL" id="GAC58839.1"/>
    </source>
</evidence>
<proteinExistence type="predicted"/>
<keyword evidence="2" id="KW-1185">Reference proteome</keyword>
<dbReference type="Proteomes" id="UP000053405">
    <property type="component" value="Unassembled WGS sequence"/>
</dbReference>
<dbReference type="eggNOG" id="ENOG5031WAF">
    <property type="taxonomic scope" value="Bacteria"/>
</dbReference>
<organism evidence="1 2">
    <name type="scientific">Gordonia hirsuta DSM 44140 = NBRC 16056</name>
    <dbReference type="NCBI Taxonomy" id="1121927"/>
    <lineage>
        <taxon>Bacteria</taxon>
        <taxon>Bacillati</taxon>
        <taxon>Actinomycetota</taxon>
        <taxon>Actinomycetes</taxon>
        <taxon>Mycobacteriales</taxon>
        <taxon>Gordoniaceae</taxon>
        <taxon>Gordonia</taxon>
    </lineage>
</organism>
<evidence type="ECO:0000313" key="2">
    <source>
        <dbReference type="Proteomes" id="UP000053405"/>
    </source>
</evidence>
<sequence>MGITIRGTDLRHWVIGELRRQSTMSIPELIAAAEAQGLSFSGRPSKAISDALRWERRRSRVIRTGRGQYTLGVIPRTSGQHIDHRLSALTAAVERHAK</sequence>